<comment type="caution">
    <text evidence="2">The sequence shown here is derived from an EMBL/GenBank/DDBJ whole genome shotgun (WGS) entry which is preliminary data.</text>
</comment>
<dbReference type="OrthoDB" id="2441233at2759"/>
<gene>
    <name evidence="2" type="ORF">PPROV_000186100</name>
</gene>
<reference evidence="2" key="1">
    <citation type="submission" date="2020-10" db="EMBL/GenBank/DDBJ databases">
        <title>Unveiling of a novel bifunctional photoreceptor, Dualchrome1, isolated from a cosmopolitan green alga.</title>
        <authorList>
            <person name="Suzuki S."/>
            <person name="Kawachi M."/>
        </authorList>
    </citation>
    <scope>NUCLEOTIDE SEQUENCE</scope>
    <source>
        <strain evidence="2">NIES 2893</strain>
    </source>
</reference>
<organism evidence="2 3">
    <name type="scientific">Pycnococcus provasolii</name>
    <dbReference type="NCBI Taxonomy" id="41880"/>
    <lineage>
        <taxon>Eukaryota</taxon>
        <taxon>Viridiplantae</taxon>
        <taxon>Chlorophyta</taxon>
        <taxon>Pseudoscourfieldiophyceae</taxon>
        <taxon>Pseudoscourfieldiales</taxon>
        <taxon>Pycnococcaceae</taxon>
        <taxon>Pycnococcus</taxon>
    </lineage>
</organism>
<protein>
    <submittedName>
        <fullName evidence="2">Uncharacterized protein</fullName>
    </submittedName>
</protein>
<sequence length="554" mass="56567">MMTPLAAVYKEHAAESEARLDNSHAVPVPPPPAAAVGGMPYNIAASLVGHAPPPPPPALKIPAHLVDSESVHGAAAVAAAAAAVAASVRHAAIGSAAGLGGNPAPQSPTTRCSVCGNRNASFGPKGGALPQRCGDCRFTTDVSMKHKLCEACSERRARFAPANVRTAARCAVCRLPGDVSVTHKMCETCGQRRAVVLPGGGRNAPQGIRAAPVRCRQCRQPGDAPVGEMLCESCLERRPAYAKLGDRAKRCRQCRMDGDVDVTHRVCEVCLRVRAGFAPPGHQGGALRCGVCKLNTDVSIKVARKCQPRGGGNSSSRSLGLSGNSSGSGRGTLSGATGLADPTLSLRSGGMPPPPPPPPPLVGQLPVVSASHHYNVANVVAATVSNGLSHGQAPSLRAGSAVQPYAVGQAPSYHHLASVTGPMLSSMRSPEGSVHGGHSFQGLTGGQPALNALMQAAIEQQAQAQQRANLAAAAAAGIHGLDPGGSMHNYQGFAPAVSFPMGSMGMATMQNRGMPNGIPQMPAMGNLFHAQQQFAAAQGMTPYGNPRLPDGRGS</sequence>
<evidence type="ECO:0000313" key="2">
    <source>
        <dbReference type="EMBL" id="GHP03106.1"/>
    </source>
</evidence>
<evidence type="ECO:0000313" key="3">
    <source>
        <dbReference type="Proteomes" id="UP000660262"/>
    </source>
</evidence>
<feature type="compositionally biased region" description="Low complexity" evidence="1">
    <location>
        <begin position="314"/>
        <end position="325"/>
    </location>
</feature>
<dbReference type="AlphaFoldDB" id="A0A830H7A9"/>
<dbReference type="EMBL" id="BNJQ01000004">
    <property type="protein sequence ID" value="GHP03106.1"/>
    <property type="molecule type" value="Genomic_DNA"/>
</dbReference>
<keyword evidence="3" id="KW-1185">Reference proteome</keyword>
<proteinExistence type="predicted"/>
<feature type="region of interest" description="Disordered" evidence="1">
    <location>
        <begin position="305"/>
        <end position="359"/>
    </location>
</feature>
<accession>A0A830H7A9</accession>
<dbReference type="Proteomes" id="UP000660262">
    <property type="component" value="Unassembled WGS sequence"/>
</dbReference>
<evidence type="ECO:0000256" key="1">
    <source>
        <dbReference type="SAM" id="MobiDB-lite"/>
    </source>
</evidence>
<name>A0A830H7A9_9CHLO</name>